<dbReference type="PROSITE" id="PS51371">
    <property type="entry name" value="CBS"/>
    <property type="match status" value="2"/>
</dbReference>
<dbReference type="GeneID" id="92760614"/>
<dbReference type="InterPro" id="IPR046342">
    <property type="entry name" value="CBS_dom_sf"/>
</dbReference>
<proteinExistence type="inferred from homology"/>
<evidence type="ECO:0000256" key="3">
    <source>
        <dbReference type="ARBA" id="ARBA00022475"/>
    </source>
</evidence>
<dbReference type="CDD" id="cd04590">
    <property type="entry name" value="CBS_pair_CorC_HlyC_assoc"/>
    <property type="match status" value="1"/>
</dbReference>
<evidence type="ECO:0000259" key="13">
    <source>
        <dbReference type="PROSITE" id="PS51846"/>
    </source>
</evidence>
<keyword evidence="4 10" id="KW-0812">Transmembrane</keyword>
<dbReference type="SMART" id="SM01091">
    <property type="entry name" value="CorC_HlyC"/>
    <property type="match status" value="1"/>
</dbReference>
<dbReference type="SUPFAM" id="SSF56176">
    <property type="entry name" value="FAD-binding/transporter-associated domain-like"/>
    <property type="match status" value="1"/>
</dbReference>
<accession>A0A7T4EHQ3</accession>
<dbReference type="AlphaFoldDB" id="A0A7T4EHQ3"/>
<evidence type="ECO:0000256" key="7">
    <source>
        <dbReference type="ARBA" id="ARBA00023122"/>
    </source>
</evidence>
<evidence type="ECO:0000313" key="16">
    <source>
        <dbReference type="Proteomes" id="UP000596145"/>
    </source>
</evidence>
<feature type="domain" description="CNNM transmembrane" evidence="13">
    <location>
        <begin position="1"/>
        <end position="186"/>
    </location>
</feature>
<evidence type="ECO:0000256" key="10">
    <source>
        <dbReference type="PROSITE-ProRule" id="PRU01193"/>
    </source>
</evidence>
<dbReference type="Proteomes" id="UP000617681">
    <property type="component" value="Chromosome"/>
</dbReference>
<dbReference type="GO" id="GO:0005886">
    <property type="term" value="C:plasma membrane"/>
    <property type="evidence" value="ECO:0007669"/>
    <property type="project" value="UniProtKB-SubCell"/>
</dbReference>
<dbReference type="InterPro" id="IPR016169">
    <property type="entry name" value="FAD-bd_PCMH_sub2"/>
</dbReference>
<comment type="similarity">
    <text evidence="2">Belongs to the UPF0053 family.</text>
</comment>
<evidence type="ECO:0000256" key="6">
    <source>
        <dbReference type="ARBA" id="ARBA00022989"/>
    </source>
</evidence>
<dbReference type="Pfam" id="PF00571">
    <property type="entry name" value="CBS"/>
    <property type="match status" value="2"/>
</dbReference>
<keyword evidence="3" id="KW-1003">Cell membrane</keyword>
<keyword evidence="7 9" id="KW-0129">CBS domain</keyword>
<evidence type="ECO:0000256" key="5">
    <source>
        <dbReference type="ARBA" id="ARBA00022737"/>
    </source>
</evidence>
<evidence type="ECO:0000256" key="8">
    <source>
        <dbReference type="ARBA" id="ARBA00023136"/>
    </source>
</evidence>
<dbReference type="EMBL" id="CP066007">
    <property type="protein sequence ID" value="QQB47517.1"/>
    <property type="molecule type" value="Genomic_DNA"/>
</dbReference>
<dbReference type="PROSITE" id="PS51846">
    <property type="entry name" value="CNNM"/>
    <property type="match status" value="1"/>
</dbReference>
<dbReference type="Pfam" id="PF01595">
    <property type="entry name" value="CNNM"/>
    <property type="match status" value="1"/>
</dbReference>
<dbReference type="PANTHER" id="PTHR22777">
    <property type="entry name" value="HEMOLYSIN-RELATED"/>
    <property type="match status" value="1"/>
</dbReference>
<dbReference type="InterPro" id="IPR002550">
    <property type="entry name" value="CNNM"/>
</dbReference>
<gene>
    <name evidence="14" type="ORF">I6I10_06485</name>
    <name evidence="15" type="ORF">I6J21_08995</name>
</gene>
<dbReference type="FunFam" id="3.10.580.10:FF:000002">
    <property type="entry name" value="Magnesium/cobalt efflux protein CorC"/>
    <property type="match status" value="1"/>
</dbReference>
<dbReference type="Gene3D" id="3.30.465.10">
    <property type="match status" value="1"/>
</dbReference>
<evidence type="ECO:0000313" key="14">
    <source>
        <dbReference type="EMBL" id="QQB47517.1"/>
    </source>
</evidence>
<dbReference type="InterPro" id="IPR044751">
    <property type="entry name" value="Ion_transp-like_CBS"/>
</dbReference>
<evidence type="ECO:0000256" key="1">
    <source>
        <dbReference type="ARBA" id="ARBA00004651"/>
    </source>
</evidence>
<sequence>MEPFLYSFVALVALVLSGLCRTVDSALSGISVARVEEMVKDDVRGAARLRRVAVNRATHINLMVLAQTVLDVTAAVFAGAVAFEVFDRLSVAMVVTIVVMSLISYVFVGVLPRTLGKQSPYSTALAAAPILSVLATVFGPVAKLLIWVGNKVTPGGGFREGPYSTEVELREMVDIAQEKGVVEVDERRMIQSVFDLAQTTARSVMVPRTDMIWIEADKSAGQATTLCVRSGHSRIPVIGESVDDIVGIVYLKDLVAETYSHADGGTSVLVKDIMRDANFVPDSKNLDDLLHDMQRLRNHIAVLVDEYGAIAGLISIEDILEEIVGEIADEYDDKEVAPIVDLEADTYRVVSRLSLEDLNDLVKETYGKELTFSEDILDTVDTVGGLIAYELGRVPLPGSTVHTCGMALTAEGKRDRRGRMRVTSVVVTVYPDELGAGYDQGDNSSPSDD</sequence>
<name>A0A7T4EHQ3_9CORY</name>
<dbReference type="SMART" id="SM00116">
    <property type="entry name" value="CBS"/>
    <property type="match status" value="2"/>
</dbReference>
<organism evidence="14 16">
    <name type="scientific">Corynebacterium glucuronolyticum</name>
    <dbReference type="NCBI Taxonomy" id="39791"/>
    <lineage>
        <taxon>Bacteria</taxon>
        <taxon>Bacillati</taxon>
        <taxon>Actinomycetota</taxon>
        <taxon>Actinomycetes</taxon>
        <taxon>Mycobacteriales</taxon>
        <taxon>Corynebacteriaceae</taxon>
        <taxon>Corynebacterium</taxon>
    </lineage>
</organism>
<protein>
    <submittedName>
        <fullName evidence="14">HlyC/CorC family transporter</fullName>
    </submittedName>
</protein>
<feature type="transmembrane region" description="Helical" evidence="11">
    <location>
        <begin position="6"/>
        <end position="24"/>
    </location>
</feature>
<evidence type="ECO:0000256" key="11">
    <source>
        <dbReference type="SAM" id="Phobius"/>
    </source>
</evidence>
<dbReference type="InterPro" id="IPR005170">
    <property type="entry name" value="Transptr-assoc_dom"/>
</dbReference>
<evidence type="ECO:0000256" key="2">
    <source>
        <dbReference type="ARBA" id="ARBA00006337"/>
    </source>
</evidence>
<feature type="domain" description="CBS" evidence="12">
    <location>
        <begin position="273"/>
        <end position="330"/>
    </location>
</feature>
<feature type="transmembrane region" description="Helical" evidence="11">
    <location>
        <begin position="89"/>
        <end position="111"/>
    </location>
</feature>
<dbReference type="SUPFAM" id="SSF54631">
    <property type="entry name" value="CBS-domain pair"/>
    <property type="match status" value="1"/>
</dbReference>
<dbReference type="GO" id="GO:0050660">
    <property type="term" value="F:flavin adenine dinucleotide binding"/>
    <property type="evidence" value="ECO:0007669"/>
    <property type="project" value="InterPro"/>
</dbReference>
<dbReference type="InterPro" id="IPR036318">
    <property type="entry name" value="FAD-bd_PCMH-like_sf"/>
</dbReference>
<feature type="transmembrane region" description="Helical" evidence="11">
    <location>
        <begin position="60"/>
        <end position="83"/>
    </location>
</feature>
<evidence type="ECO:0000313" key="15">
    <source>
        <dbReference type="EMBL" id="QRP69929.1"/>
    </source>
</evidence>
<keyword evidence="8 10" id="KW-0472">Membrane</keyword>
<dbReference type="EMBL" id="CP069534">
    <property type="protein sequence ID" value="QRP69929.1"/>
    <property type="molecule type" value="Genomic_DNA"/>
</dbReference>
<keyword evidence="6 10" id="KW-1133">Transmembrane helix</keyword>
<dbReference type="OrthoDB" id="110231at2"/>
<dbReference type="Gene3D" id="3.10.580.10">
    <property type="entry name" value="CBS-domain"/>
    <property type="match status" value="1"/>
</dbReference>
<keyword evidence="5" id="KW-0677">Repeat</keyword>
<comment type="subcellular location">
    <subcellularLocation>
        <location evidence="1">Cell membrane</location>
        <topology evidence="1">Multi-pass membrane protein</topology>
    </subcellularLocation>
</comment>
<evidence type="ECO:0000256" key="4">
    <source>
        <dbReference type="ARBA" id="ARBA00022692"/>
    </source>
</evidence>
<evidence type="ECO:0000259" key="12">
    <source>
        <dbReference type="PROSITE" id="PS51371"/>
    </source>
</evidence>
<dbReference type="PANTHER" id="PTHR22777:SF32">
    <property type="entry name" value="UPF0053 INNER MEMBRANE PROTEIN YFJD"/>
    <property type="match status" value="1"/>
</dbReference>
<dbReference type="Proteomes" id="UP000596145">
    <property type="component" value="Chromosome"/>
</dbReference>
<evidence type="ECO:0000256" key="9">
    <source>
        <dbReference type="PROSITE-ProRule" id="PRU00703"/>
    </source>
</evidence>
<dbReference type="InterPro" id="IPR000644">
    <property type="entry name" value="CBS_dom"/>
</dbReference>
<feature type="domain" description="CBS" evidence="12">
    <location>
        <begin position="205"/>
        <end position="264"/>
    </location>
</feature>
<reference evidence="14 16" key="1">
    <citation type="submission" date="2020-12" db="EMBL/GenBank/DDBJ databases">
        <title>FDA dAtabase for Regulatory Grade micrObial Sequences (FDA-ARGOS): Supporting development and validation of Infectious Disease Dx tests.</title>
        <authorList>
            <person name="Sproer C."/>
            <person name="Gronow S."/>
            <person name="Severitt S."/>
            <person name="Schroder I."/>
            <person name="Tallon L."/>
            <person name="Sadzewicz L."/>
            <person name="Zhao X."/>
            <person name="Boylan J."/>
            <person name="Ott S."/>
            <person name="Bowen H."/>
            <person name="Vavikolanu K."/>
            <person name="Mehta A."/>
            <person name="Aluvathingal J."/>
            <person name="Nadendla S."/>
            <person name="Lowell S."/>
            <person name="Myers T."/>
            <person name="Yan Y."/>
            <person name="Sichtig H."/>
        </authorList>
    </citation>
    <scope>NUCLEOTIDE SEQUENCE [LARGE SCALE GENOMIC DNA]</scope>
    <source>
        <strain evidence="14 16">FDAARGOS_1053</strain>
        <strain evidence="15">FDAARGOS_1191</strain>
    </source>
</reference>
<dbReference type="RefSeq" id="WP_005389289.1">
    <property type="nucleotide sequence ID" value="NZ_CP066007.1"/>
</dbReference>
<feature type="transmembrane region" description="Helical" evidence="11">
    <location>
        <begin position="123"/>
        <end position="148"/>
    </location>
</feature>